<protein>
    <submittedName>
        <fullName evidence="2">Uncharacterized protein</fullName>
    </submittedName>
</protein>
<proteinExistence type="predicted"/>
<feature type="transmembrane region" description="Helical" evidence="1">
    <location>
        <begin position="135"/>
        <end position="155"/>
    </location>
</feature>
<dbReference type="STRING" id="1811193.A0O21_06840"/>
<gene>
    <name evidence="2" type="ORF">A0O21_06840</name>
</gene>
<feature type="transmembrane region" description="Helical" evidence="1">
    <location>
        <begin position="85"/>
        <end position="105"/>
    </location>
</feature>
<reference evidence="3" key="2">
    <citation type="submission" date="2016-03" db="EMBL/GenBank/DDBJ databases">
        <title>Streptococcus antelopensis sp. nov., isolated from the feces of the Tibetan antelope (Pantholops hodgsonii) in Hoh Xil National Nature Reserve, Qinghai, China.</title>
        <authorList>
            <person name="Bai X."/>
        </authorList>
    </citation>
    <scope>NUCLEOTIDE SEQUENCE [LARGE SCALE GENOMIC DNA]</scope>
    <source>
        <strain evidence="3">TA 26</strain>
    </source>
</reference>
<keyword evidence="1" id="KW-0472">Membrane</keyword>
<accession>A0A172Q8I5</accession>
<dbReference type="RefSeq" id="WP_067063400.1">
    <property type="nucleotide sequence ID" value="NZ_CP014699.1"/>
</dbReference>
<keyword evidence="3" id="KW-1185">Reference proteome</keyword>
<feature type="transmembrane region" description="Helical" evidence="1">
    <location>
        <begin position="40"/>
        <end position="64"/>
    </location>
</feature>
<feature type="transmembrane region" description="Helical" evidence="1">
    <location>
        <begin position="111"/>
        <end position="128"/>
    </location>
</feature>
<reference evidence="2 3" key="1">
    <citation type="journal article" date="2016" name="Int. J. Syst. Evol. Microbiol.">
        <title>Streptococcuspantholopis sp. nov., isolated from faeces of the Tibetan antelope (Pantholops hodgsonii).</title>
        <authorList>
            <person name="Bai X."/>
            <person name="Xiong Y."/>
            <person name="Lu S."/>
            <person name="Jin D."/>
            <person name="Lai X."/>
            <person name="Yang J."/>
            <person name="Niu L."/>
            <person name="Hu S."/>
            <person name="Meng X."/>
            <person name="Pu J."/>
            <person name="Ye C."/>
            <person name="Xu J."/>
        </authorList>
    </citation>
    <scope>NUCLEOTIDE SEQUENCE [LARGE SCALE GENOMIC DNA]</scope>
    <source>
        <strain evidence="2 3">TA 26</strain>
    </source>
</reference>
<dbReference type="AlphaFoldDB" id="A0A172Q8I5"/>
<name>A0A172Q8I5_9STRE</name>
<dbReference type="EMBL" id="CP014699">
    <property type="protein sequence ID" value="AND79761.1"/>
    <property type="molecule type" value="Genomic_DNA"/>
</dbReference>
<keyword evidence="1" id="KW-1133">Transmembrane helix</keyword>
<evidence type="ECO:0000313" key="3">
    <source>
        <dbReference type="Proteomes" id="UP000077317"/>
    </source>
</evidence>
<sequence length="199" mass="22485">MEKEQQKFYGEAAQSIAPYGFLMAFFTLIYSLFFGIAWGLIGWLIFALAAVCSVYIACMSLRNIKHANRFEVFESLEGQRIKKQMGLLSAVTYTGVWMSGLILAYFGLHSFIFPTVTLIIGLHFIPQAKIMNRTIDYFVAPFPILSALSAIYLAFVSDMRWYVLWSVAGIGGACATLIYGFYLLSVYRKTAEKFGMPYK</sequence>
<dbReference type="Proteomes" id="UP000077317">
    <property type="component" value="Chromosome"/>
</dbReference>
<evidence type="ECO:0000256" key="1">
    <source>
        <dbReference type="SAM" id="Phobius"/>
    </source>
</evidence>
<feature type="transmembrane region" description="Helical" evidence="1">
    <location>
        <begin position="161"/>
        <end position="184"/>
    </location>
</feature>
<keyword evidence="1" id="KW-0812">Transmembrane</keyword>
<evidence type="ECO:0000313" key="2">
    <source>
        <dbReference type="EMBL" id="AND79761.1"/>
    </source>
</evidence>
<organism evidence="2 3">
    <name type="scientific">Streptococcus pantholopis</name>
    <dbReference type="NCBI Taxonomy" id="1811193"/>
    <lineage>
        <taxon>Bacteria</taxon>
        <taxon>Bacillati</taxon>
        <taxon>Bacillota</taxon>
        <taxon>Bacilli</taxon>
        <taxon>Lactobacillales</taxon>
        <taxon>Streptococcaceae</taxon>
        <taxon>Streptococcus</taxon>
    </lineage>
</organism>
<dbReference type="OrthoDB" id="2388965at2"/>
<feature type="transmembrane region" description="Helical" evidence="1">
    <location>
        <begin position="12"/>
        <end position="34"/>
    </location>
</feature>
<dbReference type="KEGG" id="spat:A0O21_06840"/>